<dbReference type="Gene3D" id="3.10.100.10">
    <property type="entry name" value="Mannose-Binding Protein A, subunit A"/>
    <property type="match status" value="1"/>
</dbReference>
<reference evidence="10" key="1">
    <citation type="submission" date="2018-06" db="EMBL/GenBank/DDBJ databases">
        <title>Genome assembly of Danube salmon.</title>
        <authorList>
            <person name="Macqueen D.J."/>
            <person name="Gundappa M.K."/>
        </authorList>
    </citation>
    <scope>NUCLEOTIDE SEQUENCE [LARGE SCALE GENOMIC DNA]</scope>
</reference>
<evidence type="ECO:0000256" key="2">
    <source>
        <dbReference type="ARBA" id="ARBA00022734"/>
    </source>
</evidence>
<dbReference type="PANTHER" id="PTHR24024">
    <property type="entry name" value="PULMONARY SURFACTANT-ASSOCIATED PROTEIN A"/>
    <property type="match status" value="1"/>
</dbReference>
<dbReference type="InterPro" id="IPR051077">
    <property type="entry name" value="Ca-dependent_lectin"/>
</dbReference>
<dbReference type="PANTHER" id="PTHR24024:SF15">
    <property type="entry name" value="PULMONARY SURFACTANT-ASSOCIATED PROTEIN D"/>
    <property type="match status" value="1"/>
</dbReference>
<sequence>MALPRLILSILLTSQLTVYLPSEAQKQTPPPPTSSPSCLAYPGVPGSPGHNGLPGRDGRDGHDGVTGPKGEKGDPGGIGAQGPPGDVGPAGPKGEIGEPGDAGGNSVISHLLAEIQQLKARQSNLEKAASFRVFQKAGDKYFVSNGVLGSFDEGLKFCNNFGATLAMPRNDVENQALSKFIVGASYGFLGATDRKTEGVWVDLNDEPLTYLDWHSGEPNSGGNGIEDCIATTTSGPWVDITCDANSVIICEI</sequence>
<evidence type="ECO:0000256" key="4">
    <source>
        <dbReference type="ARBA" id="ARBA00023119"/>
    </source>
</evidence>
<protein>
    <submittedName>
        <fullName evidence="9">Hexose-binding lectin 4</fullName>
    </submittedName>
</protein>
<organism evidence="9 10">
    <name type="scientific">Hucho hucho</name>
    <name type="common">huchen</name>
    <dbReference type="NCBI Taxonomy" id="62062"/>
    <lineage>
        <taxon>Eukaryota</taxon>
        <taxon>Metazoa</taxon>
        <taxon>Chordata</taxon>
        <taxon>Craniata</taxon>
        <taxon>Vertebrata</taxon>
        <taxon>Euteleostomi</taxon>
        <taxon>Actinopterygii</taxon>
        <taxon>Neopterygii</taxon>
        <taxon>Teleostei</taxon>
        <taxon>Protacanthopterygii</taxon>
        <taxon>Salmoniformes</taxon>
        <taxon>Salmonidae</taxon>
        <taxon>Salmoninae</taxon>
        <taxon>Hucho</taxon>
    </lineage>
</organism>
<dbReference type="AlphaFoldDB" id="A0A4W5RPS9"/>
<dbReference type="InterPro" id="IPR016186">
    <property type="entry name" value="C-type_lectin-like/link_sf"/>
</dbReference>
<evidence type="ECO:0000256" key="6">
    <source>
        <dbReference type="SAM" id="MobiDB-lite"/>
    </source>
</evidence>
<dbReference type="STRING" id="62062.ENSHHUP00000086444"/>
<reference evidence="9" key="2">
    <citation type="submission" date="2025-08" db="UniProtKB">
        <authorList>
            <consortium name="Ensembl"/>
        </authorList>
    </citation>
    <scope>IDENTIFICATION</scope>
</reference>
<evidence type="ECO:0000259" key="8">
    <source>
        <dbReference type="PROSITE" id="PS50041"/>
    </source>
</evidence>
<dbReference type="InterPro" id="IPR001304">
    <property type="entry name" value="C-type_lectin-like"/>
</dbReference>
<dbReference type="GO" id="GO:0005615">
    <property type="term" value="C:extracellular space"/>
    <property type="evidence" value="ECO:0007669"/>
    <property type="project" value="TreeGrafter"/>
</dbReference>
<keyword evidence="2" id="KW-0430">Lectin</keyword>
<keyword evidence="3" id="KW-0106">Calcium</keyword>
<dbReference type="InterPro" id="IPR008160">
    <property type="entry name" value="Collagen"/>
</dbReference>
<dbReference type="SUPFAM" id="SSF56436">
    <property type="entry name" value="C-type lectin-like"/>
    <property type="match status" value="1"/>
</dbReference>
<feature type="signal peptide" evidence="7">
    <location>
        <begin position="1"/>
        <end position="24"/>
    </location>
</feature>
<dbReference type="PROSITE" id="PS50041">
    <property type="entry name" value="C_TYPE_LECTIN_2"/>
    <property type="match status" value="1"/>
</dbReference>
<evidence type="ECO:0000313" key="10">
    <source>
        <dbReference type="Proteomes" id="UP000314982"/>
    </source>
</evidence>
<feature type="region of interest" description="Disordered" evidence="6">
    <location>
        <begin position="23"/>
        <end position="105"/>
    </location>
</feature>
<evidence type="ECO:0000313" key="9">
    <source>
        <dbReference type="Ensembl" id="ENSHHUP00000086444.1"/>
    </source>
</evidence>
<dbReference type="Pfam" id="PF01391">
    <property type="entry name" value="Collagen"/>
    <property type="match status" value="1"/>
</dbReference>
<dbReference type="Ensembl" id="ENSHHUT00000089146.1">
    <property type="protein sequence ID" value="ENSHHUP00000086444.1"/>
    <property type="gene ID" value="ENSHHUG00000050032.1"/>
</dbReference>
<dbReference type="PROSITE" id="PS00615">
    <property type="entry name" value="C_TYPE_LECTIN_1"/>
    <property type="match status" value="1"/>
</dbReference>
<dbReference type="GO" id="GO:0030246">
    <property type="term" value="F:carbohydrate binding"/>
    <property type="evidence" value="ECO:0007669"/>
    <property type="project" value="UniProtKB-KW"/>
</dbReference>
<dbReference type="GO" id="GO:0005771">
    <property type="term" value="C:multivesicular body"/>
    <property type="evidence" value="ECO:0007669"/>
    <property type="project" value="TreeGrafter"/>
</dbReference>
<dbReference type="SMART" id="SM00034">
    <property type="entry name" value="CLECT"/>
    <property type="match status" value="1"/>
</dbReference>
<feature type="compositionally biased region" description="Basic and acidic residues" evidence="6">
    <location>
        <begin position="56"/>
        <end position="74"/>
    </location>
</feature>
<dbReference type="GO" id="GO:0005581">
    <property type="term" value="C:collagen trimer"/>
    <property type="evidence" value="ECO:0007669"/>
    <property type="project" value="UniProtKB-KW"/>
</dbReference>
<proteinExistence type="predicted"/>
<keyword evidence="5" id="KW-1015">Disulfide bond</keyword>
<evidence type="ECO:0000256" key="3">
    <source>
        <dbReference type="ARBA" id="ARBA00022837"/>
    </source>
</evidence>
<accession>A0A4W5RPS9</accession>
<reference evidence="9" key="3">
    <citation type="submission" date="2025-09" db="UniProtKB">
        <authorList>
            <consortium name="Ensembl"/>
        </authorList>
    </citation>
    <scope>IDENTIFICATION</scope>
</reference>
<dbReference type="Pfam" id="PF00059">
    <property type="entry name" value="Lectin_C"/>
    <property type="match status" value="1"/>
</dbReference>
<dbReference type="InterPro" id="IPR018378">
    <property type="entry name" value="C-type_lectin_CS"/>
</dbReference>
<name>A0A4W5RPS9_9TELE</name>
<dbReference type="Proteomes" id="UP000314982">
    <property type="component" value="Unassembled WGS sequence"/>
</dbReference>
<evidence type="ECO:0000256" key="1">
    <source>
        <dbReference type="ARBA" id="ARBA00022729"/>
    </source>
</evidence>
<keyword evidence="10" id="KW-1185">Reference proteome</keyword>
<keyword evidence="1 7" id="KW-0732">Signal</keyword>
<dbReference type="InterPro" id="IPR016187">
    <property type="entry name" value="CTDL_fold"/>
</dbReference>
<keyword evidence="4" id="KW-0176">Collagen</keyword>
<feature type="domain" description="C-type lectin" evidence="8">
    <location>
        <begin position="136"/>
        <end position="251"/>
    </location>
</feature>
<evidence type="ECO:0000256" key="7">
    <source>
        <dbReference type="SAM" id="SignalP"/>
    </source>
</evidence>
<evidence type="ECO:0000256" key="5">
    <source>
        <dbReference type="ARBA" id="ARBA00023157"/>
    </source>
</evidence>
<dbReference type="GeneTree" id="ENSGT00940000154368"/>
<feature type="chain" id="PRO_5021431117" evidence="7">
    <location>
        <begin position="25"/>
        <end position="252"/>
    </location>
</feature>